<evidence type="ECO:0000259" key="2">
    <source>
        <dbReference type="Pfam" id="PF25778"/>
    </source>
</evidence>
<dbReference type="GO" id="GO:0030246">
    <property type="term" value="F:carbohydrate binding"/>
    <property type="evidence" value="ECO:0007669"/>
    <property type="project" value="InterPro"/>
</dbReference>
<gene>
    <name evidence="3" type="ORF">SBF1_2870003</name>
</gene>
<protein>
    <recommendedName>
        <fullName evidence="2">DUF7948 domain-containing protein</fullName>
    </recommendedName>
</protein>
<feature type="domain" description="DUF7948" evidence="2">
    <location>
        <begin position="54"/>
        <end position="245"/>
    </location>
</feature>
<sequence>MRLKTYIINLFTTILFCSAFLLGIVAQSGTAVAGTTGSITPEQKAKIASVQVPFVANEGQVANDQVKFYAQTFAGTVFVTNDNIGYALPKDNDSGCTVNESFVGGNVLMPAAVGSPVAPVNYYIGEQQKSLLSYNEITLGEVYNDINVNLKAYGDNVEKIFTVNPGGDPASIKLQVNGANSLNVDAQGELELTTGLGTVKITKPVAYQIIDGQQVNVDVAYAVKDENYGFKLGTYNPSYSLVIDPLLASTYLGGSGSDVIKAMAFDAAGNVYVTGTTTSMNFPTVTGCWSQTYAGGSGPDAFVAKLSGDLTQLLAATYLGGSSYDYADAITLDGLGNLYITGYTRSGNFPVTTSSSYTSLNKNGTYAVFVSELDCTHLNLGASTCFGGTALDRSYAICLDPSGNVFVAGATTSTNLSVTGYQKQLNKTNGGSSGLVLKFSSNLSQVLASTYLGGNLIYNGQGGSVDTLYAMSIDKNGNVYVGGGTSSKDYPTTTNAFETVYSKTSVLNQGIVSELSNDLSQLTSSSYLGGTTGATNVRAITFDPSGNVCVTGDTQETDFPVTTGTYQQAFVVDPTQTTTNGFVTKLKSNLSGPPVASTYIGGIGDTPYDIASDISGNIFITGETSSPNYPTTTGSFESTDPGPTAISNPYVSKLSGDLSNLLASTYLGGSNGDSAYKLRISSEGNIYVVGQSNSTDSPVVSNAYQGQLGTGASSNGFITELTSDLALAASASPTLSSAATSTTGSSIVLTMSAALTGTTGAPTAFTISGVASNPTVTNVTVSGTSVTLTLSAAVVSTDSPKISYNPTGTNDLTNGTAVVAFTNQAVVNNVAAAAAPTLSSAATSTTGSSIVLTMSSALTGTTGAPAAFAISGVASNPTVNSVTVSGTSVTLALSAPVVSTDTPKISYNPTGTNDLTNGTKVAAFTSQTVTNNVASSGTYAVSGTITDATSGAAISGATVSAGSGNQTNTDTNGTYTLNLPTGDYTLTVSKTGYQTGTISGTIKSAALSNQNLTLSTAASSDASLATVAGQVITAGGQAGTIAAPKLASINVANGIATVAAADVVKNDAGATVAYYGTDSTFTTTTSAVINLTVGTPTVIYIKVTAADTTALYYAVTINRAAAVSAATATPTITGTPTAGDTSVSGTAVAEASVVLTMGGTAQPAVTADASGNWTVTGLTLVSGNTISVTALATGDTISNAATVTVQASSSTPWKYTVTPIASSAYTNAKTTDGIDTMTVNSGSSGLVYFTADIAPVLPITTHTGGEKVVFVQLRNNAQINLNATGADFNTVNSATAGFNVQVGDVIKVYIVDDLTNATNFNPTVLE</sequence>
<dbReference type="InterPro" id="IPR013784">
    <property type="entry name" value="Carb-bd-like_fold"/>
</dbReference>
<dbReference type="PANTHER" id="PTHR35580">
    <property type="entry name" value="CELL SURFACE GLYCOPROTEIN (S-LAYER PROTEIN)-LIKE PROTEIN"/>
    <property type="match status" value="1"/>
</dbReference>
<evidence type="ECO:0000313" key="4">
    <source>
        <dbReference type="Proteomes" id="UP000238916"/>
    </source>
</evidence>
<proteinExistence type="predicted"/>
<feature type="chain" id="PRO_5015693655" description="DUF7948 domain-containing protein" evidence="1">
    <location>
        <begin position="34"/>
        <end position="1326"/>
    </location>
</feature>
<reference evidence="4" key="1">
    <citation type="submission" date="2018-02" db="EMBL/GenBank/DDBJ databases">
        <authorList>
            <person name="Hausmann B."/>
        </authorList>
    </citation>
    <scope>NUCLEOTIDE SEQUENCE [LARGE SCALE GENOMIC DNA]</scope>
    <source>
        <strain evidence="4">Peat soil MAG SbF1</strain>
    </source>
</reference>
<dbReference type="OrthoDB" id="9809781at2"/>
<keyword evidence="1" id="KW-0732">Signal</keyword>
<feature type="signal peptide" evidence="1">
    <location>
        <begin position="1"/>
        <end position="33"/>
    </location>
</feature>
<dbReference type="Pfam" id="PF13753">
    <property type="entry name" value="SWM_repeat"/>
    <property type="match status" value="2"/>
</dbReference>
<accession>A0A2U3KUX3</accession>
<name>A0A2U3KUX3_9FIRM</name>
<dbReference type="PANTHER" id="PTHR35580:SF1">
    <property type="entry name" value="PHYTASE-LIKE DOMAIN-CONTAINING PROTEIN"/>
    <property type="match status" value="1"/>
</dbReference>
<dbReference type="InterPro" id="IPR010620">
    <property type="entry name" value="SBBP_repeat"/>
</dbReference>
<dbReference type="EMBL" id="OMOF01000209">
    <property type="protein sequence ID" value="SPF43466.1"/>
    <property type="molecule type" value="Genomic_DNA"/>
</dbReference>
<dbReference type="Pfam" id="PF13620">
    <property type="entry name" value="CarboxypepD_reg"/>
    <property type="match status" value="1"/>
</dbReference>
<dbReference type="Proteomes" id="UP000238916">
    <property type="component" value="Unassembled WGS sequence"/>
</dbReference>
<organism evidence="3 4">
    <name type="scientific">Candidatus Desulfosporosinus infrequens</name>
    <dbReference type="NCBI Taxonomy" id="2043169"/>
    <lineage>
        <taxon>Bacteria</taxon>
        <taxon>Bacillati</taxon>
        <taxon>Bacillota</taxon>
        <taxon>Clostridia</taxon>
        <taxon>Eubacteriales</taxon>
        <taxon>Desulfitobacteriaceae</taxon>
        <taxon>Desulfosporosinus</taxon>
    </lineage>
</organism>
<dbReference type="Pfam" id="PF25778">
    <property type="entry name" value="DUF7948"/>
    <property type="match status" value="1"/>
</dbReference>
<evidence type="ECO:0000313" key="3">
    <source>
        <dbReference type="EMBL" id="SPF43466.1"/>
    </source>
</evidence>
<evidence type="ECO:0000256" key="1">
    <source>
        <dbReference type="SAM" id="SignalP"/>
    </source>
</evidence>
<dbReference type="Pfam" id="PF06739">
    <property type="entry name" value="SBBP"/>
    <property type="match status" value="5"/>
</dbReference>
<dbReference type="Gene3D" id="2.60.40.1120">
    <property type="entry name" value="Carboxypeptidase-like, regulatory domain"/>
    <property type="match status" value="1"/>
</dbReference>
<dbReference type="InterPro" id="IPR052918">
    <property type="entry name" value="Motility_Chemotaxis_Reg"/>
</dbReference>
<dbReference type="InterPro" id="IPR057708">
    <property type="entry name" value="DUF7948"/>
</dbReference>
<dbReference type="SUPFAM" id="SSF49452">
    <property type="entry name" value="Starch-binding domain-like"/>
    <property type="match status" value="1"/>
</dbReference>
<dbReference type="SUPFAM" id="SSF63829">
    <property type="entry name" value="Calcium-dependent phosphotriesterase"/>
    <property type="match status" value="1"/>
</dbReference>
<dbReference type="InterPro" id="IPR028059">
    <property type="entry name" value="SWM_rpt"/>
</dbReference>